<evidence type="ECO:0000313" key="1">
    <source>
        <dbReference type="EMBL" id="DAE07270.1"/>
    </source>
</evidence>
<reference evidence="1" key="1">
    <citation type="journal article" date="2021" name="Proc. Natl. Acad. Sci. U.S.A.">
        <title>A Catalog of Tens of Thousands of Viruses from Human Metagenomes Reveals Hidden Associations with Chronic Diseases.</title>
        <authorList>
            <person name="Tisza M.J."/>
            <person name="Buck C.B."/>
        </authorList>
    </citation>
    <scope>NUCLEOTIDE SEQUENCE</scope>
    <source>
        <strain evidence="1">CtOSJ35</strain>
    </source>
</reference>
<dbReference type="EMBL" id="BK015447">
    <property type="protein sequence ID" value="DAE07270.1"/>
    <property type="molecule type" value="Genomic_DNA"/>
</dbReference>
<sequence length="33" mass="3890">MGENPLNRNGTAYHRYARYSLFSCKSVSIFMLY</sequence>
<protein>
    <submittedName>
        <fullName evidence="1">Uncharacterized protein</fullName>
    </submittedName>
</protein>
<organism evidence="1">
    <name type="scientific">Siphoviridae sp. ctOSJ35</name>
    <dbReference type="NCBI Taxonomy" id="2825479"/>
    <lineage>
        <taxon>Viruses</taxon>
        <taxon>Duplodnaviria</taxon>
        <taxon>Heunggongvirae</taxon>
        <taxon>Uroviricota</taxon>
        <taxon>Caudoviricetes</taxon>
    </lineage>
</organism>
<proteinExistence type="predicted"/>
<accession>A0A8S5PJN3</accession>
<name>A0A8S5PJN3_9CAUD</name>